<gene>
    <name evidence="1" type="ORF">CP557_11435</name>
</gene>
<dbReference type="PROSITE" id="PS00018">
    <property type="entry name" value="EF_HAND_1"/>
    <property type="match status" value="1"/>
</dbReference>
<accession>A0A2A5QW90</accession>
<dbReference type="EMBL" id="NXNI01000001">
    <property type="protein sequence ID" value="PCR91085.1"/>
    <property type="molecule type" value="Genomic_DNA"/>
</dbReference>
<name>A0A2A5QW90_9EURY</name>
<dbReference type="GO" id="GO:0030246">
    <property type="term" value="F:carbohydrate binding"/>
    <property type="evidence" value="ECO:0007669"/>
    <property type="project" value="InterPro"/>
</dbReference>
<sequence>MTRNDKPTYREKGRAVFLTVMMVLSVVAMSAAFAGGAAAAATAVNSDDTASGESDITVTHDAGDSNVAYVVSADATYDAGTDLYASASADSSGETTFESVDITSLAADSYNVYAVSGSSSATAEPADGGSLATADWSDVENVDELTVDPANYQVSNIDAPPYAPYGADITVNATIENTGDLAGDQTVSYHVTGVGNGAGTLAFDGTDEKDSQTNVVISPGEEANVEFTPNTGDDTVFSGATTDSNDNYGHGVATANSNAGVDLTIATDDKGTVSTDVINADTREPVADTTVNIYDADEYNTDPSTAVPLDSLTTNDDGFVRFEGLAVGPSQADSYDYVVEAEGSALLVSNTRTASLYTPGQTGDSVEVELESDEAPQEIGIGVFDEEEQEIVSNETTLLADGELDNTQTYVVYSQTQNDDNRAVNRDVTVDLSTAEIDPVAAGTFDIATFLDEQGNSTQDLTVTITPDSPEGNIDDNAATGNWSYETFEVSADYANESNMTDGAGDIQPIVKNLIDGEAVSGLDDDATADDASAAANVTYVLEGDEVVTGEIRDGETQEPIEDANVWVAYDGQVDQSYDYINDTFVNDEGDSFLTAETNEDGAYVVSGLAGEQTEFNLYVSYNDQYDQINLSSEAAGQFVAGTDQNLNTGAANDQVTQDVAIFQEDVVFDYRTNVYVEEDGEWVNATSLPLDDTTNVQVVTERNPQTGDDEWSPAPGQDVELTTNDGTVGALDATNLTTDDNGTAMTTFVSGPNTGVTDINATTENSEDTEFTTDENQNAEVEVFGVGQITGDVVDAEDNNIPGANVELYVWNVTSQEYDLVGQRETGATGSYAFTDLRTGMDYRTEATFNEQTGYTIDENLPLGTTNADIVIEGVEAPEGFAVSDLAAPADAAQGDTITVTANVTNTGAESATNTVDYMFDGAVVDSTDVTIDAGESTTVEFEYTVDAEAGDYEHGVSTSLNDQTATLTVTENDGNNDFDVSQYDTNDNGQIDINEVLTAIQDNNNGDIGTTEVLTVLQAYNTDQEV</sequence>
<dbReference type="InterPro" id="IPR013784">
    <property type="entry name" value="Carb-bd-like_fold"/>
</dbReference>
<dbReference type="SUPFAM" id="SSF49452">
    <property type="entry name" value="Starch-binding domain-like"/>
    <property type="match status" value="1"/>
</dbReference>
<dbReference type="AlphaFoldDB" id="A0A2A5QW90"/>
<dbReference type="InterPro" id="IPR018247">
    <property type="entry name" value="EF_Hand_1_Ca_BS"/>
</dbReference>
<evidence type="ECO:0000313" key="2">
    <source>
        <dbReference type="Proteomes" id="UP000219689"/>
    </source>
</evidence>
<protein>
    <submittedName>
        <fullName evidence="1">Uncharacterized protein</fullName>
    </submittedName>
</protein>
<comment type="caution">
    <text evidence="1">The sequence shown here is derived from an EMBL/GenBank/DDBJ whole genome shotgun (WGS) entry which is preliminary data.</text>
</comment>
<dbReference type="InterPro" id="IPR013783">
    <property type="entry name" value="Ig-like_fold"/>
</dbReference>
<dbReference type="RefSeq" id="WP_097380029.1">
    <property type="nucleotide sequence ID" value="NZ_NXNI01000001.1"/>
</dbReference>
<proteinExistence type="predicted"/>
<organism evidence="1 2">
    <name type="scientific">Natrinema ejinorense</name>
    <dbReference type="NCBI Taxonomy" id="373386"/>
    <lineage>
        <taxon>Archaea</taxon>
        <taxon>Methanobacteriati</taxon>
        <taxon>Methanobacteriota</taxon>
        <taxon>Stenosarchaea group</taxon>
        <taxon>Halobacteria</taxon>
        <taxon>Halobacteriales</taxon>
        <taxon>Natrialbaceae</taxon>
        <taxon>Natrinema</taxon>
    </lineage>
</organism>
<evidence type="ECO:0000313" key="1">
    <source>
        <dbReference type="EMBL" id="PCR91085.1"/>
    </source>
</evidence>
<dbReference type="NCBIfam" id="TIGR04207">
    <property type="entry name" value="halo_sig_pep"/>
    <property type="match status" value="1"/>
</dbReference>
<dbReference type="InterPro" id="IPR026452">
    <property type="entry name" value="Surf_glycop_sig_pep"/>
</dbReference>
<reference evidence="1 2" key="1">
    <citation type="submission" date="2017-09" db="EMBL/GenBank/DDBJ databases">
        <title>Genome sequences of Natrinema ejinorence JCM 13890T.</title>
        <authorList>
            <person name="Roh S.W."/>
            <person name="Kim Y.B."/>
            <person name="Kim J.Y."/>
        </authorList>
    </citation>
    <scope>NUCLEOTIDE SEQUENCE [LARGE SCALE GENOMIC DNA]</scope>
    <source>
        <strain evidence="1 2">JCM 13890</strain>
    </source>
</reference>
<dbReference type="Proteomes" id="UP000219689">
    <property type="component" value="Unassembled WGS sequence"/>
</dbReference>
<dbReference type="Gene3D" id="2.60.40.10">
    <property type="entry name" value="Immunoglobulins"/>
    <property type="match status" value="1"/>
</dbReference>
<keyword evidence="2" id="KW-1185">Reference proteome</keyword>
<dbReference type="OrthoDB" id="197295at2157"/>